<evidence type="ECO:0000256" key="1">
    <source>
        <dbReference type="ARBA" id="ARBA00004651"/>
    </source>
</evidence>
<evidence type="ECO:0000256" key="5">
    <source>
        <dbReference type="ARBA" id="ARBA00022989"/>
    </source>
</evidence>
<feature type="compositionally biased region" description="Low complexity" evidence="8">
    <location>
        <begin position="521"/>
        <end position="535"/>
    </location>
</feature>
<dbReference type="Pfam" id="PF09815">
    <property type="entry name" value="XK-related"/>
    <property type="match status" value="1"/>
</dbReference>
<dbReference type="GO" id="GO:0005886">
    <property type="term" value="C:plasma membrane"/>
    <property type="evidence" value="ECO:0007669"/>
    <property type="project" value="UniProtKB-SubCell"/>
</dbReference>
<gene>
    <name evidence="9" type="ORF">ALC60_07320</name>
</gene>
<feature type="compositionally biased region" description="Acidic residues" evidence="8">
    <location>
        <begin position="687"/>
        <end position="700"/>
    </location>
</feature>
<name>A0A151X065_9HYME</name>
<keyword evidence="5 7" id="KW-1133">Transmembrane helix</keyword>
<reference evidence="9 10" key="1">
    <citation type="submission" date="2015-09" db="EMBL/GenBank/DDBJ databases">
        <title>Trachymyrmex zeteki WGS genome.</title>
        <authorList>
            <person name="Nygaard S."/>
            <person name="Hu H."/>
            <person name="Boomsma J."/>
            <person name="Zhang G."/>
        </authorList>
    </citation>
    <scope>NUCLEOTIDE SEQUENCE [LARGE SCALE GENOMIC DNA]</scope>
    <source>
        <strain evidence="9">Tzet28-1</strain>
        <tissue evidence="9">Whole body</tissue>
    </source>
</reference>
<feature type="transmembrane region" description="Helical" evidence="7">
    <location>
        <begin position="20"/>
        <end position="44"/>
    </location>
</feature>
<evidence type="ECO:0000256" key="4">
    <source>
        <dbReference type="ARBA" id="ARBA00022692"/>
    </source>
</evidence>
<dbReference type="PANTHER" id="PTHR16024">
    <property type="entry name" value="XK-RELATED PROTEIN"/>
    <property type="match status" value="1"/>
</dbReference>
<feature type="region of interest" description="Disordered" evidence="8">
    <location>
        <begin position="562"/>
        <end position="581"/>
    </location>
</feature>
<protein>
    <recommendedName>
        <fullName evidence="7">XK-related protein</fullName>
    </recommendedName>
</protein>
<evidence type="ECO:0000313" key="9">
    <source>
        <dbReference type="EMBL" id="KYQ53753.1"/>
    </source>
</evidence>
<evidence type="ECO:0000256" key="7">
    <source>
        <dbReference type="RuleBase" id="RU910716"/>
    </source>
</evidence>
<comment type="similarity">
    <text evidence="2 7">Belongs to the XK family.</text>
</comment>
<evidence type="ECO:0000256" key="8">
    <source>
        <dbReference type="SAM" id="MobiDB-lite"/>
    </source>
</evidence>
<feature type="compositionally biased region" description="Low complexity" evidence="8">
    <location>
        <begin position="497"/>
        <end position="511"/>
    </location>
</feature>
<feature type="region of interest" description="Disordered" evidence="8">
    <location>
        <begin position="617"/>
        <end position="701"/>
    </location>
</feature>
<dbReference type="EMBL" id="KQ982620">
    <property type="protein sequence ID" value="KYQ53753.1"/>
    <property type="molecule type" value="Genomic_DNA"/>
</dbReference>
<feature type="transmembrane region" description="Helical" evidence="7">
    <location>
        <begin position="223"/>
        <end position="239"/>
    </location>
</feature>
<evidence type="ECO:0000256" key="6">
    <source>
        <dbReference type="ARBA" id="ARBA00023136"/>
    </source>
</evidence>
<evidence type="ECO:0000313" key="10">
    <source>
        <dbReference type="Proteomes" id="UP000075809"/>
    </source>
</evidence>
<proteinExistence type="inferred from homology"/>
<feature type="region of interest" description="Disordered" evidence="8">
    <location>
        <begin position="486"/>
        <end position="543"/>
    </location>
</feature>
<comment type="subcellular location">
    <subcellularLocation>
        <location evidence="1">Cell membrane</location>
        <topology evidence="1">Multi-pass membrane protein</topology>
    </subcellularLocation>
    <subcellularLocation>
        <location evidence="7">Membrane</location>
        <topology evidence="7">Multi-pass membrane protein</topology>
    </subcellularLocation>
</comment>
<keyword evidence="4 7" id="KW-0812">Transmembrane</keyword>
<keyword evidence="3" id="KW-1003">Cell membrane</keyword>
<dbReference type="PANTHER" id="PTHR16024:SF4">
    <property type="entry name" value="XK-RELATED PROTEIN"/>
    <property type="match status" value="1"/>
</dbReference>
<evidence type="ECO:0000256" key="2">
    <source>
        <dbReference type="ARBA" id="ARBA00008789"/>
    </source>
</evidence>
<organism evidence="9 10">
    <name type="scientific">Mycetomoellerius zeteki</name>
    <dbReference type="NCBI Taxonomy" id="64791"/>
    <lineage>
        <taxon>Eukaryota</taxon>
        <taxon>Metazoa</taxon>
        <taxon>Ecdysozoa</taxon>
        <taxon>Arthropoda</taxon>
        <taxon>Hexapoda</taxon>
        <taxon>Insecta</taxon>
        <taxon>Pterygota</taxon>
        <taxon>Neoptera</taxon>
        <taxon>Endopterygota</taxon>
        <taxon>Hymenoptera</taxon>
        <taxon>Apocrita</taxon>
        <taxon>Aculeata</taxon>
        <taxon>Formicoidea</taxon>
        <taxon>Formicidae</taxon>
        <taxon>Myrmicinae</taxon>
        <taxon>Mycetomoellerius</taxon>
    </lineage>
</organism>
<dbReference type="STRING" id="64791.A0A151X065"/>
<feature type="compositionally biased region" description="Low complexity" evidence="8">
    <location>
        <begin position="563"/>
        <end position="572"/>
    </location>
</feature>
<dbReference type="AlphaFoldDB" id="A0A151X065"/>
<evidence type="ECO:0000256" key="3">
    <source>
        <dbReference type="ARBA" id="ARBA00022475"/>
    </source>
</evidence>
<keyword evidence="6 7" id="KW-0472">Membrane</keyword>
<feature type="region of interest" description="Disordered" evidence="8">
    <location>
        <begin position="379"/>
        <end position="403"/>
    </location>
</feature>
<feature type="transmembrane region" description="Helical" evidence="7">
    <location>
        <begin position="56"/>
        <end position="77"/>
    </location>
</feature>
<feature type="transmembrane region" description="Helical" evidence="7">
    <location>
        <begin position="102"/>
        <end position="122"/>
    </location>
</feature>
<feature type="transmembrane region" description="Helical" evidence="7">
    <location>
        <begin position="191"/>
        <end position="211"/>
    </location>
</feature>
<feature type="transmembrane region" description="Helical" evidence="7">
    <location>
        <begin position="291"/>
        <end position="312"/>
    </location>
</feature>
<dbReference type="InterPro" id="IPR018629">
    <property type="entry name" value="XK-rel"/>
</dbReference>
<feature type="transmembrane region" description="Helical" evidence="7">
    <location>
        <begin position="259"/>
        <end position="279"/>
    </location>
</feature>
<sequence>MAQCHQLQHQHEFLPLCDVLFNIISLASYFCDVVFDFAMVYALAHQATAPPILFPLSITFIATSLLISQIVSLRWYLWGARGKLTNAPNNCHVNPVKRISNWTVGCVLLLHSTQVGVLWRYFKLFIPVNLTFVKHEVRELCVLRLIHAFCEAAPMLLLQLYVLFGATDGDRIEAEKLNENESKDGGKLKELTLVSAGLSLWSVCWAVASFSKGAARLRNLERLVLTWLGVLAQLFWRLGTVSARVGALVAYASLYGGQWLLIVMALHWLSMLTWLLLTPDGLFHGGERLSLLRKTFLASLLAFVYIFAYVNLHETNHRQKMNDNLFMLILCFDNAEEKQIDYNEGKKVNISISMRKVKLSNGGIPGVFNCRFANPTAVVNPNRKKKKPTSFVPPPPPQSQGTVMSSVAAIGDSKQWLNMGNGSRQLIPFWKKPISSNVVQNDGSNEHKDEINMAIGGSLNVTLIREKLKEKKQQQLRELRAIQEEIKEGKLFPPPSASTSSFSSSPSASNQQPPPNTKLHTSPSSPLFTSPPSFSEQNGGNALSSWPPIKMHCLLPPPPSSPYYPNSHPSNPWRAAPQRERADTPEILLAPRCLPHHYPHWSPPGHLSHRLHANQNGVEESSKGEGDGEAEVSDMEGSQVSLPRSYTLPREFKYNPNSTVRERERRVGNNKIYSSRFYLPSTNSSDGDVDSADNEDETDSEAQMKANHVHNYDEILQRRHIYENNEENDAADPNVECGASNIMSNNCYSNNSHGVLRPGQLLRTRVKHETKL</sequence>
<accession>A0A151X065</accession>
<dbReference type="InterPro" id="IPR050895">
    <property type="entry name" value="XK-related_scramblase"/>
</dbReference>
<dbReference type="Proteomes" id="UP000075809">
    <property type="component" value="Unassembled WGS sequence"/>
</dbReference>
<keyword evidence="10" id="KW-1185">Reference proteome</keyword>